<protein>
    <submittedName>
        <fullName evidence="1">Uncharacterized protein</fullName>
    </submittedName>
</protein>
<dbReference type="Proteomes" id="UP000192257">
    <property type="component" value="Unassembled WGS sequence"/>
</dbReference>
<accession>A0A1X0NNP5</accession>
<organism evidence="1 2">
    <name type="scientific">Trypanosoma theileri</name>
    <dbReference type="NCBI Taxonomy" id="67003"/>
    <lineage>
        <taxon>Eukaryota</taxon>
        <taxon>Discoba</taxon>
        <taxon>Euglenozoa</taxon>
        <taxon>Kinetoplastea</taxon>
        <taxon>Metakinetoplastina</taxon>
        <taxon>Trypanosomatida</taxon>
        <taxon>Trypanosomatidae</taxon>
        <taxon>Trypanosoma</taxon>
    </lineage>
</organism>
<dbReference type="GeneID" id="39988266"/>
<dbReference type="AlphaFoldDB" id="A0A1X0NNP5"/>
<name>A0A1X0NNP5_9TRYP</name>
<evidence type="ECO:0000313" key="2">
    <source>
        <dbReference type="Proteomes" id="UP000192257"/>
    </source>
</evidence>
<dbReference type="OrthoDB" id="247552at2759"/>
<keyword evidence="2" id="KW-1185">Reference proteome</keyword>
<evidence type="ECO:0000313" key="1">
    <source>
        <dbReference type="EMBL" id="ORC86123.1"/>
    </source>
</evidence>
<gene>
    <name evidence="1" type="ORF">TM35_000301630</name>
</gene>
<comment type="caution">
    <text evidence="1">The sequence shown here is derived from an EMBL/GenBank/DDBJ whole genome shotgun (WGS) entry which is preliminary data.</text>
</comment>
<sequence>MRRYSHALSILHVRRRQILALYLETFSCGMRGNSDNSEDTRQEDASLAGDRRRLASHWEKAFFGRVHYEPGMREHYRSATEAEREEKEPQEGKDEMGLEYMSNRELFPNWAEDEEAPLHEFRQLPAALRRRYIANRLAMAERRVMFAADYGSLLMMQHLNLGERMLNEAEALLVECGWWNSVVAAKIEAVRDHAAKVKFEFDLD</sequence>
<proteinExistence type="predicted"/>
<dbReference type="RefSeq" id="XP_028880189.1">
    <property type="nucleotide sequence ID" value="XM_029028486.1"/>
</dbReference>
<dbReference type="EMBL" id="NBCO01000030">
    <property type="protein sequence ID" value="ORC86123.1"/>
    <property type="molecule type" value="Genomic_DNA"/>
</dbReference>
<dbReference type="VEuPathDB" id="TriTrypDB:TM35_000301630"/>
<reference evidence="1 2" key="1">
    <citation type="submission" date="2017-03" db="EMBL/GenBank/DDBJ databases">
        <title>An alternative strategy for trypanosome survival in the mammalian bloodstream revealed through genome and transcriptome analysis of the ubiquitous bovine parasite Trypanosoma (Megatrypanum) theileri.</title>
        <authorList>
            <person name="Kelly S."/>
            <person name="Ivens A."/>
            <person name="Mott A."/>
            <person name="O'Neill E."/>
            <person name="Emms D."/>
            <person name="Macleod O."/>
            <person name="Voorheis P."/>
            <person name="Matthews J."/>
            <person name="Matthews K."/>
            <person name="Carrington M."/>
        </authorList>
    </citation>
    <scope>NUCLEOTIDE SEQUENCE [LARGE SCALE GENOMIC DNA]</scope>
    <source>
        <strain evidence="1">Edinburgh</strain>
    </source>
</reference>